<dbReference type="InterPro" id="IPR042529">
    <property type="entry name" value="IF_2B-like_C"/>
</dbReference>
<dbReference type="PANTHER" id="PTHR43475">
    <property type="entry name" value="METHYLTHIORIBOSE-1-PHOSPHATE ISOMERASE"/>
    <property type="match status" value="1"/>
</dbReference>
<dbReference type="InterPro" id="IPR037171">
    <property type="entry name" value="NagB/RpiA_transferase-like"/>
</dbReference>
<dbReference type="EC" id="5.3.1.23" evidence="3"/>
<evidence type="ECO:0000256" key="2">
    <source>
        <dbReference type="ARBA" id="ARBA00052401"/>
    </source>
</evidence>
<dbReference type="NCBIfam" id="TIGR00512">
    <property type="entry name" value="salvage_mtnA"/>
    <property type="match status" value="1"/>
</dbReference>
<feature type="binding site" evidence="3">
    <location>
        <position position="194"/>
    </location>
    <ligand>
        <name>substrate</name>
    </ligand>
</feature>
<accession>A0A292YLX5</accession>
<dbReference type="AlphaFoldDB" id="A0A292YLX5"/>
<dbReference type="UniPathway" id="UPA00904">
    <property type="reaction ID" value="UER00874"/>
</dbReference>
<dbReference type="PANTHER" id="PTHR43475:SF1">
    <property type="entry name" value="METHYLTHIORIBOSE-1-PHOSPHATE ISOMERASE"/>
    <property type="match status" value="1"/>
</dbReference>
<feature type="binding site" evidence="3">
    <location>
        <begin position="245"/>
        <end position="246"/>
    </location>
    <ligand>
        <name>substrate</name>
    </ligand>
</feature>
<dbReference type="GO" id="GO:0046523">
    <property type="term" value="F:S-methyl-5-thioribose-1-phosphate isomerase activity"/>
    <property type="evidence" value="ECO:0007669"/>
    <property type="project" value="UniProtKB-UniRule"/>
</dbReference>
<dbReference type="InterPro" id="IPR011559">
    <property type="entry name" value="Initiation_fac_2B_a/b/d"/>
</dbReference>
<dbReference type="RefSeq" id="WP_207907575.1">
    <property type="nucleotide sequence ID" value="NZ_BDUF01000029.1"/>
</dbReference>
<dbReference type="NCBIfam" id="NF004326">
    <property type="entry name" value="PRK05720.1"/>
    <property type="match status" value="1"/>
</dbReference>
<evidence type="ECO:0000313" key="4">
    <source>
        <dbReference type="EMBL" id="GAX89773.1"/>
    </source>
</evidence>
<evidence type="ECO:0000256" key="1">
    <source>
        <dbReference type="ARBA" id="ARBA00023235"/>
    </source>
</evidence>
<comment type="caution">
    <text evidence="4">The sequence shown here is derived from an EMBL/GenBank/DDBJ whole genome shotgun (WGS) entry which is preliminary data.</text>
</comment>
<evidence type="ECO:0000313" key="5">
    <source>
        <dbReference type="Proteomes" id="UP000217785"/>
    </source>
</evidence>
<comment type="catalytic activity">
    <reaction evidence="2 3">
        <text>5-(methylsulfanyl)-alpha-D-ribose 1-phosphate = 5-(methylsulfanyl)-D-ribulose 1-phosphate</text>
        <dbReference type="Rhea" id="RHEA:19989"/>
        <dbReference type="ChEBI" id="CHEBI:58533"/>
        <dbReference type="ChEBI" id="CHEBI:58548"/>
        <dbReference type="EC" id="5.3.1.23"/>
    </reaction>
</comment>
<comment type="pathway">
    <text evidence="3">Amino-acid biosynthesis; L-methionine biosynthesis via salvage pathway; L-methionine from S-methyl-5-thio-alpha-D-ribose 1-phosphate: step 1/6.</text>
</comment>
<dbReference type="FunFam" id="3.40.50.10470:FF:000006">
    <property type="entry name" value="Methylthioribose-1-phosphate isomerase"/>
    <property type="match status" value="1"/>
</dbReference>
<dbReference type="Pfam" id="PF01008">
    <property type="entry name" value="IF-2B"/>
    <property type="match status" value="1"/>
</dbReference>
<dbReference type="InterPro" id="IPR005251">
    <property type="entry name" value="IF-M1Pi"/>
</dbReference>
<dbReference type="GO" id="GO:0019509">
    <property type="term" value="P:L-methionine salvage from methylthioadenosine"/>
    <property type="evidence" value="ECO:0007669"/>
    <property type="project" value="UniProtKB-UniRule"/>
</dbReference>
<keyword evidence="3" id="KW-0028">Amino-acid biosynthesis</keyword>
<gene>
    <name evidence="3" type="primary">mtnA</name>
    <name evidence="4" type="ORF">EFBL_1398</name>
</gene>
<comment type="similarity">
    <text evidence="3">Belongs to the EIF-2B alpha/beta/delta subunits family. MtnA subfamily.</text>
</comment>
<protein>
    <recommendedName>
        <fullName evidence="3">Methylthioribose-1-phosphate isomerase</fullName>
        <shortName evidence="3">M1Pi</shortName>
        <shortName evidence="3">MTR-1-P isomerase</shortName>
        <ecNumber evidence="3">5.3.1.23</ecNumber>
    </recommendedName>
    <alternativeName>
        <fullName evidence="3">S-methyl-5-thioribose-1-phosphate isomerase</fullName>
    </alternativeName>
</protein>
<proteinExistence type="inferred from homology"/>
<feature type="site" description="Transition state stabilizer" evidence="3">
    <location>
        <position position="155"/>
    </location>
</feature>
<dbReference type="Proteomes" id="UP000217785">
    <property type="component" value="Unassembled WGS sequence"/>
</dbReference>
<organism evidence="4 5">
    <name type="scientific">Effusibacillus lacus</name>
    <dbReference type="NCBI Taxonomy" id="1348429"/>
    <lineage>
        <taxon>Bacteria</taxon>
        <taxon>Bacillati</taxon>
        <taxon>Bacillota</taxon>
        <taxon>Bacilli</taxon>
        <taxon>Bacillales</taxon>
        <taxon>Alicyclobacillaceae</taxon>
        <taxon>Effusibacillus</taxon>
    </lineage>
</organism>
<feature type="binding site" evidence="3">
    <location>
        <begin position="44"/>
        <end position="46"/>
    </location>
    <ligand>
        <name>substrate</name>
    </ligand>
</feature>
<dbReference type="EMBL" id="BDUF01000029">
    <property type="protein sequence ID" value="GAX89773.1"/>
    <property type="molecule type" value="Genomic_DNA"/>
</dbReference>
<keyword evidence="1 3" id="KW-0413">Isomerase</keyword>
<keyword evidence="5" id="KW-1185">Reference proteome</keyword>
<dbReference type="NCBIfam" id="TIGR00524">
    <property type="entry name" value="eIF-2B_rel"/>
    <property type="match status" value="1"/>
</dbReference>
<comment type="function">
    <text evidence="3">Catalyzes the interconversion of methylthioribose-1-phosphate (MTR-1-P) into methylthioribulose-1-phosphate (MTRu-1-P).</text>
</comment>
<feature type="active site" description="Proton donor" evidence="3">
    <location>
        <position position="235"/>
    </location>
</feature>
<dbReference type="InterPro" id="IPR027363">
    <property type="entry name" value="M1Pi_N"/>
</dbReference>
<dbReference type="InterPro" id="IPR000649">
    <property type="entry name" value="IF-2B-related"/>
</dbReference>
<dbReference type="SUPFAM" id="SSF100950">
    <property type="entry name" value="NagB/RpiA/CoA transferase-like"/>
    <property type="match status" value="1"/>
</dbReference>
<dbReference type="Gene3D" id="1.20.120.420">
    <property type="entry name" value="translation initiation factor eif-2b, domain 1"/>
    <property type="match status" value="1"/>
</dbReference>
<dbReference type="Gene3D" id="3.40.50.10470">
    <property type="entry name" value="Translation initiation factor eif-2b, domain 2"/>
    <property type="match status" value="1"/>
</dbReference>
<name>A0A292YLX5_9BACL</name>
<keyword evidence="3" id="KW-0486">Methionine biosynthesis</keyword>
<reference evidence="5" key="1">
    <citation type="submission" date="2017-07" db="EMBL/GenBank/DDBJ databases">
        <title>Draft genome sequence of Effusibacillus lacus strain skLN1.</title>
        <authorList>
            <person name="Watanabe M."/>
            <person name="Kojima H."/>
            <person name="Fukui M."/>
        </authorList>
    </citation>
    <scope>NUCLEOTIDE SEQUENCE [LARGE SCALE GENOMIC DNA]</scope>
    <source>
        <strain evidence="5">skLN1</strain>
    </source>
</reference>
<evidence type="ECO:0000256" key="3">
    <source>
        <dbReference type="HAMAP-Rule" id="MF_01678"/>
    </source>
</evidence>
<feature type="binding site" evidence="3">
    <location>
        <position position="87"/>
    </location>
    <ligand>
        <name>substrate</name>
    </ligand>
</feature>
<dbReference type="FunFam" id="1.20.120.420:FF:000003">
    <property type="entry name" value="Methylthioribose-1-phosphate isomerase"/>
    <property type="match status" value="1"/>
</dbReference>
<sequence length="345" mass="37682">MEPIKWNGKTLAVLDQLQLPETIEWVECSTVEEVAEAIEKMKVRGAPAIGATAAFGIAIGAREGANLDKKEFFPYMDAVCDRLAKTRPTAVNLFWAISRMRELIKHNSDLDVKQLAELITREAQTIAQEDVEMNKTMGQYGLRFIPDGARILTHCNTGALATAGYGTALGVIRAAHEANKNISVYADETRPYLQGARLTAFELQQDRIPVTVITDSMAGYLMRQGQVDLVIVGADRITANGDTANKIGTYSLAVLAKHHGIPFYVAAPTSTLDFSLETGDQIEIEQRSPEEVSIIGGKRMVPEGVPALHPAFDVTPHKLITAIITEKGVVESPDRDRMAVLNRKG</sequence>
<dbReference type="HAMAP" id="MF_01678">
    <property type="entry name" value="Salvage_MtnA"/>
    <property type="match status" value="1"/>
</dbReference>